<dbReference type="InterPro" id="IPR017972">
    <property type="entry name" value="Cyt_P450_CS"/>
</dbReference>
<keyword evidence="5 6" id="KW-0408">Iron</keyword>
<evidence type="ECO:0000313" key="8">
    <source>
        <dbReference type="EMBL" id="CAI6249755.1"/>
    </source>
</evidence>
<evidence type="ECO:0000256" key="2">
    <source>
        <dbReference type="ARBA" id="ARBA00010617"/>
    </source>
</evidence>
<dbReference type="PANTHER" id="PTHR24305:SF210">
    <property type="entry name" value="CYTOCHROME P450 MONOOXYGENASE ASQL-RELATED"/>
    <property type="match status" value="1"/>
</dbReference>
<feature type="binding site" description="axial binding residue" evidence="6">
    <location>
        <position position="430"/>
    </location>
    <ligand>
        <name>heme</name>
        <dbReference type="ChEBI" id="CHEBI:30413"/>
    </ligand>
    <ligandPart>
        <name>Fe</name>
        <dbReference type="ChEBI" id="CHEBI:18248"/>
    </ligandPart>
</feature>
<dbReference type="InterPro" id="IPR036396">
    <property type="entry name" value="Cyt_P450_sf"/>
</dbReference>
<dbReference type="InterPro" id="IPR001128">
    <property type="entry name" value="Cyt_P450"/>
</dbReference>
<dbReference type="EMBL" id="CAOQHR010000001">
    <property type="protein sequence ID" value="CAI6249755.1"/>
    <property type="molecule type" value="Genomic_DNA"/>
</dbReference>
<keyword evidence="3 6" id="KW-0349">Heme</keyword>
<dbReference type="PRINTS" id="PR00463">
    <property type="entry name" value="EP450I"/>
</dbReference>
<dbReference type="SUPFAM" id="SSF48264">
    <property type="entry name" value="Cytochrome P450"/>
    <property type="match status" value="1"/>
</dbReference>
<dbReference type="PANTHER" id="PTHR24305">
    <property type="entry name" value="CYTOCHROME P450"/>
    <property type="match status" value="1"/>
</dbReference>
<keyword evidence="7" id="KW-0560">Oxidoreductase</keyword>
<dbReference type="Pfam" id="PF00067">
    <property type="entry name" value="p450"/>
    <property type="match status" value="1"/>
</dbReference>
<dbReference type="PRINTS" id="PR00385">
    <property type="entry name" value="P450"/>
</dbReference>
<dbReference type="Gene3D" id="1.10.630.10">
    <property type="entry name" value="Cytochrome P450"/>
    <property type="match status" value="1"/>
</dbReference>
<evidence type="ECO:0000256" key="1">
    <source>
        <dbReference type="ARBA" id="ARBA00001971"/>
    </source>
</evidence>
<comment type="caution">
    <text evidence="8">The sequence shown here is derived from an EMBL/GenBank/DDBJ whole genome shotgun (WGS) entry which is preliminary data.</text>
</comment>
<comment type="similarity">
    <text evidence="2 7">Belongs to the cytochrome P450 family.</text>
</comment>
<dbReference type="CDD" id="cd11058">
    <property type="entry name" value="CYP60B-like"/>
    <property type="match status" value="1"/>
</dbReference>
<proteinExistence type="inferred from homology"/>
<dbReference type="GO" id="GO:0020037">
    <property type="term" value="F:heme binding"/>
    <property type="evidence" value="ECO:0007669"/>
    <property type="project" value="InterPro"/>
</dbReference>
<name>A0A9W4U2P4_9PLEO</name>
<dbReference type="AlphaFoldDB" id="A0A9W4U2P4"/>
<gene>
    <name evidence="8" type="ORF">PDIGIT_LOCUS923</name>
</gene>
<protein>
    <recommendedName>
        <fullName evidence="10">Cytochrome P450</fullName>
    </recommendedName>
</protein>
<dbReference type="GO" id="GO:0004497">
    <property type="term" value="F:monooxygenase activity"/>
    <property type="evidence" value="ECO:0007669"/>
    <property type="project" value="UniProtKB-KW"/>
</dbReference>
<reference evidence="8" key="1">
    <citation type="submission" date="2023-01" db="EMBL/GenBank/DDBJ databases">
        <authorList>
            <person name="Van Ghelder C."/>
            <person name="Rancurel C."/>
        </authorList>
    </citation>
    <scope>NUCLEOTIDE SEQUENCE</scope>
    <source>
        <strain evidence="8">CNCM I-4278</strain>
    </source>
</reference>
<evidence type="ECO:0000313" key="9">
    <source>
        <dbReference type="Proteomes" id="UP001152607"/>
    </source>
</evidence>
<sequence length="488" mass="55129">MLTTLFLSLLACGALYYIGSAIYSITLHPLASIPGPLVCKITRIPYWYVSISGVDVPWMKTLHDKYGPVVRFGPTDLSYASAEGWQDVHGPKVQEKALEFFPRPVNDTPPMLTQTHEVHTRVRRVFSPAFSTRSLKAQEPLFLKYAGHLTSKVSEVGRDGKEPIDIGALLNFTTFDVMAELTFGHNLGMLAKSKNDPWVESIVGWLKMLPLVAMINYYPILRVTVFDKLQPKWVSKQREKHCAFAEELVNKRLEKGSTKPDVWKFVLDDKGQGLALPEMHSNAEAFMLAGSETTATLLSGAIFYLLKSPQTLNTLVEEIRSSFKSQEDLTLENLGSLKYMTACIKEALRVYPPVPIGSPRNVQKGGQMILGKWVPEETRVSVHHWSTYHSEANFTEPDSFIPERWLGTDPKFANDNFAAHQPFGYGYRNCIGQNMAMHEMRLLLASILLKYDLDLCEESKNWADQKSFALWIKPKLMVRAVPRVSEKN</sequence>
<evidence type="ECO:0000256" key="4">
    <source>
        <dbReference type="ARBA" id="ARBA00022723"/>
    </source>
</evidence>
<evidence type="ECO:0000256" key="3">
    <source>
        <dbReference type="ARBA" id="ARBA00022617"/>
    </source>
</evidence>
<keyword evidence="7" id="KW-0503">Monooxygenase</keyword>
<dbReference type="Proteomes" id="UP001152607">
    <property type="component" value="Unassembled WGS sequence"/>
</dbReference>
<evidence type="ECO:0000256" key="6">
    <source>
        <dbReference type="PIRSR" id="PIRSR602401-1"/>
    </source>
</evidence>
<dbReference type="OrthoDB" id="1470350at2759"/>
<keyword evidence="4 6" id="KW-0479">Metal-binding</keyword>
<evidence type="ECO:0000256" key="7">
    <source>
        <dbReference type="RuleBase" id="RU000461"/>
    </source>
</evidence>
<dbReference type="PROSITE" id="PS00086">
    <property type="entry name" value="CYTOCHROME_P450"/>
    <property type="match status" value="1"/>
</dbReference>
<dbReference type="InterPro" id="IPR002401">
    <property type="entry name" value="Cyt_P450_E_grp-I"/>
</dbReference>
<comment type="cofactor">
    <cofactor evidence="1 6">
        <name>heme</name>
        <dbReference type="ChEBI" id="CHEBI:30413"/>
    </cofactor>
</comment>
<dbReference type="GO" id="GO:0005506">
    <property type="term" value="F:iron ion binding"/>
    <property type="evidence" value="ECO:0007669"/>
    <property type="project" value="InterPro"/>
</dbReference>
<dbReference type="GO" id="GO:0016705">
    <property type="term" value="F:oxidoreductase activity, acting on paired donors, with incorporation or reduction of molecular oxygen"/>
    <property type="evidence" value="ECO:0007669"/>
    <property type="project" value="InterPro"/>
</dbReference>
<dbReference type="InterPro" id="IPR050121">
    <property type="entry name" value="Cytochrome_P450_monoxygenase"/>
</dbReference>
<evidence type="ECO:0008006" key="10">
    <source>
        <dbReference type="Google" id="ProtNLM"/>
    </source>
</evidence>
<keyword evidence="9" id="KW-1185">Reference proteome</keyword>
<organism evidence="8 9">
    <name type="scientific">Periconia digitata</name>
    <dbReference type="NCBI Taxonomy" id="1303443"/>
    <lineage>
        <taxon>Eukaryota</taxon>
        <taxon>Fungi</taxon>
        <taxon>Dikarya</taxon>
        <taxon>Ascomycota</taxon>
        <taxon>Pezizomycotina</taxon>
        <taxon>Dothideomycetes</taxon>
        <taxon>Pleosporomycetidae</taxon>
        <taxon>Pleosporales</taxon>
        <taxon>Massarineae</taxon>
        <taxon>Periconiaceae</taxon>
        <taxon>Periconia</taxon>
    </lineage>
</organism>
<evidence type="ECO:0000256" key="5">
    <source>
        <dbReference type="ARBA" id="ARBA00023004"/>
    </source>
</evidence>
<accession>A0A9W4U2P4</accession>